<organism evidence="3 4">
    <name type="scientific">Candidatus Woesebacteria bacterium RBG_13_36_22</name>
    <dbReference type="NCBI Taxonomy" id="1802478"/>
    <lineage>
        <taxon>Bacteria</taxon>
        <taxon>Candidatus Woeseibacteriota</taxon>
    </lineage>
</organism>
<dbReference type="AlphaFoldDB" id="A0A1F7X7T6"/>
<protein>
    <recommendedName>
        <fullName evidence="2">YdbS-like PH domain-containing protein</fullName>
    </recommendedName>
</protein>
<dbReference type="PANTHER" id="PTHR34473">
    <property type="entry name" value="UPF0699 TRANSMEMBRANE PROTEIN YDBS"/>
    <property type="match status" value="1"/>
</dbReference>
<feature type="transmembrane region" description="Helical" evidence="1">
    <location>
        <begin position="52"/>
        <end position="73"/>
    </location>
</feature>
<feature type="domain" description="YdbS-like PH" evidence="2">
    <location>
        <begin position="81"/>
        <end position="157"/>
    </location>
</feature>
<evidence type="ECO:0000256" key="1">
    <source>
        <dbReference type="SAM" id="Phobius"/>
    </source>
</evidence>
<name>A0A1F7X7T6_9BACT</name>
<sequence>MEIASSPTREKYPLSTKKIIKKTIAYSLVWIILLSFLTVPFSLIIATGSKSILLAIITYIIIMTVAVLLIYFYEVWYLKVYFYNLTEDFIVIRKGPITPREITIPYERVQDVYVDQDILDRIFGIYDVHLSSATISSGMAAHIDGVVKEHADGLKEELLRTVSSKIAKTRNIPSTQVPLPPQPQS</sequence>
<dbReference type="Pfam" id="PF03703">
    <property type="entry name" value="bPH_2"/>
    <property type="match status" value="1"/>
</dbReference>
<reference evidence="3 4" key="1">
    <citation type="journal article" date="2016" name="Nat. Commun.">
        <title>Thousands of microbial genomes shed light on interconnected biogeochemical processes in an aquifer system.</title>
        <authorList>
            <person name="Anantharaman K."/>
            <person name="Brown C.T."/>
            <person name="Hug L.A."/>
            <person name="Sharon I."/>
            <person name="Castelle C.J."/>
            <person name="Probst A.J."/>
            <person name="Thomas B.C."/>
            <person name="Singh A."/>
            <person name="Wilkins M.J."/>
            <person name="Karaoz U."/>
            <person name="Brodie E.L."/>
            <person name="Williams K.H."/>
            <person name="Hubbard S.S."/>
            <person name="Banfield J.F."/>
        </authorList>
    </citation>
    <scope>NUCLEOTIDE SEQUENCE [LARGE SCALE GENOMIC DNA]</scope>
</reference>
<proteinExistence type="predicted"/>
<dbReference type="EMBL" id="MGFQ01000012">
    <property type="protein sequence ID" value="OGM10428.1"/>
    <property type="molecule type" value="Genomic_DNA"/>
</dbReference>
<dbReference type="InterPro" id="IPR005182">
    <property type="entry name" value="YdbS-like_PH"/>
</dbReference>
<keyword evidence="1" id="KW-0472">Membrane</keyword>
<evidence type="ECO:0000259" key="2">
    <source>
        <dbReference type="Pfam" id="PF03703"/>
    </source>
</evidence>
<comment type="caution">
    <text evidence="3">The sequence shown here is derived from an EMBL/GenBank/DDBJ whole genome shotgun (WGS) entry which is preliminary data.</text>
</comment>
<feature type="transmembrane region" description="Helical" evidence="1">
    <location>
        <begin position="24"/>
        <end position="46"/>
    </location>
</feature>
<keyword evidence="1" id="KW-0812">Transmembrane</keyword>
<dbReference type="PANTHER" id="PTHR34473:SF2">
    <property type="entry name" value="UPF0699 TRANSMEMBRANE PROTEIN YDBT"/>
    <property type="match status" value="1"/>
</dbReference>
<gene>
    <name evidence="3" type="ORF">A2Z67_01625</name>
</gene>
<accession>A0A1F7X7T6</accession>
<evidence type="ECO:0000313" key="3">
    <source>
        <dbReference type="EMBL" id="OGM10428.1"/>
    </source>
</evidence>
<dbReference type="Proteomes" id="UP000176939">
    <property type="component" value="Unassembled WGS sequence"/>
</dbReference>
<evidence type="ECO:0000313" key="4">
    <source>
        <dbReference type="Proteomes" id="UP000176939"/>
    </source>
</evidence>
<keyword evidence="1" id="KW-1133">Transmembrane helix</keyword>